<dbReference type="SMART" id="SM00388">
    <property type="entry name" value="HisKA"/>
    <property type="match status" value="1"/>
</dbReference>
<evidence type="ECO:0000256" key="4">
    <source>
        <dbReference type="ARBA" id="ARBA00022679"/>
    </source>
</evidence>
<feature type="transmembrane region" description="Helical" evidence="10">
    <location>
        <begin position="272"/>
        <end position="295"/>
    </location>
</feature>
<dbReference type="Pfam" id="PF02518">
    <property type="entry name" value="HATPase_c"/>
    <property type="match status" value="1"/>
</dbReference>
<keyword evidence="5" id="KW-0547">Nucleotide-binding</keyword>
<dbReference type="InterPro" id="IPR011006">
    <property type="entry name" value="CheY-like_superfamily"/>
</dbReference>
<proteinExistence type="predicted"/>
<dbReference type="InterPro" id="IPR036097">
    <property type="entry name" value="HisK_dim/P_sf"/>
</dbReference>
<evidence type="ECO:0000256" key="6">
    <source>
        <dbReference type="ARBA" id="ARBA00022777"/>
    </source>
</evidence>
<evidence type="ECO:0000256" key="10">
    <source>
        <dbReference type="SAM" id="Phobius"/>
    </source>
</evidence>
<dbReference type="SUPFAM" id="SSF55874">
    <property type="entry name" value="ATPase domain of HSP90 chaperone/DNA topoisomerase II/histidine kinase"/>
    <property type="match status" value="1"/>
</dbReference>
<dbReference type="Proteomes" id="UP000297839">
    <property type="component" value="Unassembled WGS sequence"/>
</dbReference>
<comment type="caution">
    <text evidence="13">The sequence shown here is derived from an EMBL/GenBank/DDBJ whole genome shotgun (WGS) entry which is preliminary data.</text>
</comment>
<keyword evidence="3 9" id="KW-0597">Phosphoprotein</keyword>
<comment type="catalytic activity">
    <reaction evidence="1">
        <text>ATP + protein L-histidine = ADP + protein N-phospho-L-histidine.</text>
        <dbReference type="EC" id="2.7.13.3"/>
    </reaction>
</comment>
<gene>
    <name evidence="13" type="ORF">EZ216_01475</name>
</gene>
<dbReference type="Gene3D" id="3.30.565.10">
    <property type="entry name" value="Histidine kinase-like ATPase, C-terminal domain"/>
    <property type="match status" value="1"/>
</dbReference>
<dbReference type="SMART" id="SM00448">
    <property type="entry name" value="REC"/>
    <property type="match status" value="1"/>
</dbReference>
<keyword evidence="14" id="KW-1185">Reference proteome</keyword>
<reference evidence="13 14" key="1">
    <citation type="submission" date="2019-03" db="EMBL/GenBank/DDBJ databases">
        <title>Ramlibacter sp. 18x22-1, whole genome shotgun sequence.</title>
        <authorList>
            <person name="Zhang X."/>
            <person name="Feng G."/>
            <person name="Zhu H."/>
        </authorList>
    </citation>
    <scope>NUCLEOTIDE SEQUENCE [LARGE SCALE GENOMIC DNA]</scope>
    <source>
        <strain evidence="13 14">18x22-1</strain>
    </source>
</reference>
<dbReference type="OrthoDB" id="9177042at2"/>
<feature type="domain" description="Histidine kinase" evidence="11">
    <location>
        <begin position="382"/>
        <end position="598"/>
    </location>
</feature>
<evidence type="ECO:0000256" key="2">
    <source>
        <dbReference type="ARBA" id="ARBA00012438"/>
    </source>
</evidence>
<dbReference type="EMBL" id="SMLK01000001">
    <property type="protein sequence ID" value="TFZ07862.1"/>
    <property type="molecule type" value="Genomic_DNA"/>
</dbReference>
<dbReference type="Gene3D" id="1.10.287.130">
    <property type="match status" value="1"/>
</dbReference>
<keyword evidence="10" id="KW-0472">Membrane</keyword>
<dbReference type="RefSeq" id="WP_135247800.1">
    <property type="nucleotide sequence ID" value="NZ_SMLK01000001.1"/>
</dbReference>
<evidence type="ECO:0000256" key="3">
    <source>
        <dbReference type="ARBA" id="ARBA00022553"/>
    </source>
</evidence>
<dbReference type="InterPro" id="IPR003594">
    <property type="entry name" value="HATPase_dom"/>
</dbReference>
<evidence type="ECO:0000256" key="8">
    <source>
        <dbReference type="ARBA" id="ARBA00023012"/>
    </source>
</evidence>
<keyword evidence="10" id="KW-0812">Transmembrane</keyword>
<dbReference type="InterPro" id="IPR036890">
    <property type="entry name" value="HATPase_C_sf"/>
</dbReference>
<keyword evidence="7" id="KW-0067">ATP-binding</keyword>
<dbReference type="PANTHER" id="PTHR43065:SF46">
    <property type="entry name" value="C4-DICARBOXYLATE TRANSPORT SENSOR PROTEIN DCTB"/>
    <property type="match status" value="1"/>
</dbReference>
<dbReference type="SMART" id="SM00387">
    <property type="entry name" value="HATPase_c"/>
    <property type="match status" value="1"/>
</dbReference>
<dbReference type="EC" id="2.7.13.3" evidence="2"/>
<dbReference type="SUPFAM" id="SSF52172">
    <property type="entry name" value="CheY-like"/>
    <property type="match status" value="1"/>
</dbReference>
<dbReference type="GO" id="GO:0005524">
    <property type="term" value="F:ATP binding"/>
    <property type="evidence" value="ECO:0007669"/>
    <property type="project" value="UniProtKB-KW"/>
</dbReference>
<name>A0A4Z0CAE7_9BURK</name>
<dbReference type="InterPro" id="IPR004358">
    <property type="entry name" value="Sig_transdc_His_kin-like_C"/>
</dbReference>
<dbReference type="Gene3D" id="3.40.50.2300">
    <property type="match status" value="1"/>
</dbReference>
<dbReference type="PROSITE" id="PS50109">
    <property type="entry name" value="HIS_KIN"/>
    <property type="match status" value="1"/>
</dbReference>
<dbReference type="AlphaFoldDB" id="A0A4Z0CAE7"/>
<dbReference type="PRINTS" id="PR00344">
    <property type="entry name" value="BCTRLSENSOR"/>
</dbReference>
<dbReference type="InterPro" id="IPR001789">
    <property type="entry name" value="Sig_transdc_resp-reg_receiver"/>
</dbReference>
<evidence type="ECO:0000256" key="1">
    <source>
        <dbReference type="ARBA" id="ARBA00000085"/>
    </source>
</evidence>
<evidence type="ECO:0000259" key="11">
    <source>
        <dbReference type="PROSITE" id="PS50109"/>
    </source>
</evidence>
<feature type="modified residue" description="4-aspartylphosphate" evidence="9">
    <location>
        <position position="669"/>
    </location>
</feature>
<protein>
    <recommendedName>
        <fullName evidence="2">histidine kinase</fullName>
        <ecNumber evidence="2">2.7.13.3</ecNumber>
    </recommendedName>
</protein>
<dbReference type="InterPro" id="IPR003661">
    <property type="entry name" value="HisK_dim/P_dom"/>
</dbReference>
<evidence type="ECO:0000256" key="9">
    <source>
        <dbReference type="PROSITE-ProRule" id="PRU00169"/>
    </source>
</evidence>
<evidence type="ECO:0000259" key="12">
    <source>
        <dbReference type="PROSITE" id="PS50110"/>
    </source>
</evidence>
<dbReference type="InterPro" id="IPR005467">
    <property type="entry name" value="His_kinase_dom"/>
</dbReference>
<evidence type="ECO:0000256" key="7">
    <source>
        <dbReference type="ARBA" id="ARBA00022840"/>
    </source>
</evidence>
<keyword evidence="8" id="KW-0902">Two-component regulatory system</keyword>
<dbReference type="SUPFAM" id="SSF47384">
    <property type="entry name" value="Homodimeric domain of signal transducing histidine kinase"/>
    <property type="match status" value="1"/>
</dbReference>
<dbReference type="GO" id="GO:0000155">
    <property type="term" value="F:phosphorelay sensor kinase activity"/>
    <property type="evidence" value="ECO:0007669"/>
    <property type="project" value="InterPro"/>
</dbReference>
<dbReference type="PROSITE" id="PS50110">
    <property type="entry name" value="RESPONSE_REGULATORY"/>
    <property type="match status" value="1"/>
</dbReference>
<dbReference type="PANTHER" id="PTHR43065">
    <property type="entry name" value="SENSOR HISTIDINE KINASE"/>
    <property type="match status" value="1"/>
</dbReference>
<organism evidence="13 14">
    <name type="scientific">Ramlibacter humi</name>
    <dbReference type="NCBI Taxonomy" id="2530451"/>
    <lineage>
        <taxon>Bacteria</taxon>
        <taxon>Pseudomonadati</taxon>
        <taxon>Pseudomonadota</taxon>
        <taxon>Betaproteobacteria</taxon>
        <taxon>Burkholderiales</taxon>
        <taxon>Comamonadaceae</taxon>
        <taxon>Ramlibacter</taxon>
    </lineage>
</organism>
<accession>A0A4Z0CAE7</accession>
<sequence>MPSHLRAASIRARLILLVLALWLPAVAGLGLQARDTYLREEAAARDDLRQLAGSLAHSAEAELDRRMVLARVLAASPSLRTRDLAAFHAQAREAVEGTGLNVMLVDRTRQRLHTAQAAPQVTPRTPGAVFSEHGPVIAYVPRDPITGQPAIGLFLPEPGTPAPEFNVGVTFSPAAVQAVAMRPDYPEGALASIVDARQRVMARSRDPEKWLGARASNTELLARAERGGSGFVETTTLDGVSSLTFLTPPNRYGWAAIVALPQSALRLAAQRIALQAIGASAVLLVTGLAIALLVARRISRPVLALEQAAGELLAQRVPEPLRTGLAEVDRVGAVLHDAGVRARESERVLEARVAEAVSEVRQAESRLFEARKHEAIGRLTGGVAHDFNNLLQTISMGLQVVQRGVPEGRHTRPLQAALAACGKAADLVRQMLAFGRAQQLRPQPVDLADLLLRSRDLTGKALGERIRLVADLNPSLPPVLADPTQLELALLNLVFNARDAMPEGGSVTVSARPADSGEIGLEDRAFVRIDVRDSGHGMDGDTLSRVFEPYFTTKPVGRGTGLGLPQVQAFARQSGGDVRIASTPGEGTTVTMYLLVSSSPAETELPVQPAIRRPRRSLRVVMVEDDVLVASVVPAALEHEGHRVTLCRTADEARLLLAQGLAADVLFTDVVMPGSMTGLELVAWCRENRPELPALVATGYSARPPEGVWKLLCKPYVIEDLLDALDVAASAAEPA</sequence>
<evidence type="ECO:0000313" key="14">
    <source>
        <dbReference type="Proteomes" id="UP000297839"/>
    </source>
</evidence>
<evidence type="ECO:0000313" key="13">
    <source>
        <dbReference type="EMBL" id="TFZ07862.1"/>
    </source>
</evidence>
<dbReference type="Pfam" id="PF00072">
    <property type="entry name" value="Response_reg"/>
    <property type="match status" value="1"/>
</dbReference>
<dbReference type="CDD" id="cd18774">
    <property type="entry name" value="PDC2_HK_sensor"/>
    <property type="match status" value="1"/>
</dbReference>
<evidence type="ECO:0000256" key="5">
    <source>
        <dbReference type="ARBA" id="ARBA00022741"/>
    </source>
</evidence>
<feature type="domain" description="Response regulatory" evidence="12">
    <location>
        <begin position="619"/>
        <end position="729"/>
    </location>
</feature>
<keyword evidence="10" id="KW-1133">Transmembrane helix</keyword>
<keyword evidence="6 13" id="KW-0418">Kinase</keyword>
<keyword evidence="4" id="KW-0808">Transferase</keyword>